<dbReference type="STRING" id="3818.A0A445AXQ8"/>
<dbReference type="PANTHER" id="PTHR33358">
    <property type="entry name" value="F-BOX PROTEIN WITH A DOMAIN PROTEIN"/>
    <property type="match status" value="1"/>
</dbReference>
<name>A0A445AXQ8_ARAHY</name>
<keyword evidence="3" id="KW-1185">Reference proteome</keyword>
<keyword evidence="1" id="KW-0812">Transmembrane</keyword>
<feature type="transmembrane region" description="Helical" evidence="1">
    <location>
        <begin position="141"/>
        <end position="160"/>
    </location>
</feature>
<dbReference type="OrthoDB" id="1897643at2759"/>
<dbReference type="PANTHER" id="PTHR33358:SF12">
    <property type="entry name" value="F-BOX PROTEIN WITH A DOMAIN PROTEIN"/>
    <property type="match status" value="1"/>
</dbReference>
<dbReference type="EMBL" id="SDMP01000011">
    <property type="protein sequence ID" value="RYR31193.1"/>
    <property type="molecule type" value="Genomic_DNA"/>
</dbReference>
<feature type="transmembrane region" description="Helical" evidence="1">
    <location>
        <begin position="110"/>
        <end position="129"/>
    </location>
</feature>
<evidence type="ECO:0008006" key="4">
    <source>
        <dbReference type="Google" id="ProtNLM"/>
    </source>
</evidence>
<evidence type="ECO:0000256" key="1">
    <source>
        <dbReference type="SAM" id="Phobius"/>
    </source>
</evidence>
<comment type="caution">
    <text evidence="2">The sequence shown here is derived from an EMBL/GenBank/DDBJ whole genome shotgun (WGS) entry which is preliminary data.</text>
</comment>
<dbReference type="AlphaFoldDB" id="A0A445AXQ8"/>
<feature type="transmembrane region" description="Helical" evidence="1">
    <location>
        <begin position="321"/>
        <end position="338"/>
    </location>
</feature>
<organism evidence="2 3">
    <name type="scientific">Arachis hypogaea</name>
    <name type="common">Peanut</name>
    <dbReference type="NCBI Taxonomy" id="3818"/>
    <lineage>
        <taxon>Eukaryota</taxon>
        <taxon>Viridiplantae</taxon>
        <taxon>Streptophyta</taxon>
        <taxon>Embryophyta</taxon>
        <taxon>Tracheophyta</taxon>
        <taxon>Spermatophyta</taxon>
        <taxon>Magnoliopsida</taxon>
        <taxon>eudicotyledons</taxon>
        <taxon>Gunneridae</taxon>
        <taxon>Pentapetalae</taxon>
        <taxon>rosids</taxon>
        <taxon>fabids</taxon>
        <taxon>Fabales</taxon>
        <taxon>Fabaceae</taxon>
        <taxon>Papilionoideae</taxon>
        <taxon>50 kb inversion clade</taxon>
        <taxon>dalbergioids sensu lato</taxon>
        <taxon>Dalbergieae</taxon>
        <taxon>Pterocarpus clade</taxon>
        <taxon>Arachis</taxon>
    </lineage>
</organism>
<keyword evidence="1" id="KW-0472">Membrane</keyword>
<reference evidence="2 3" key="1">
    <citation type="submission" date="2019-01" db="EMBL/GenBank/DDBJ databases">
        <title>Sequencing of cultivated peanut Arachis hypogaea provides insights into genome evolution and oil improvement.</title>
        <authorList>
            <person name="Chen X."/>
        </authorList>
    </citation>
    <scope>NUCLEOTIDE SEQUENCE [LARGE SCALE GENOMIC DNA]</scope>
    <source>
        <strain evidence="3">cv. Fuhuasheng</strain>
        <tissue evidence="2">Leaves</tissue>
    </source>
</reference>
<gene>
    <name evidence="2" type="ORF">Ahy_B01g055986</name>
</gene>
<dbReference type="InterPro" id="IPR027949">
    <property type="entry name" value="Chloroplast_duf"/>
</dbReference>
<dbReference type="Pfam" id="PF14476">
    <property type="entry name" value="Chloroplast_duf"/>
    <property type="match status" value="1"/>
</dbReference>
<protein>
    <recommendedName>
        <fullName evidence="4">F-box protein</fullName>
    </recommendedName>
</protein>
<evidence type="ECO:0000313" key="2">
    <source>
        <dbReference type="EMBL" id="RYR31193.1"/>
    </source>
</evidence>
<dbReference type="Gramene" id="arahy.Tifrunner.gnm2.ann2.Ah11g396400.1">
    <property type="protein sequence ID" value="arahy.Tifrunner.gnm2.ann2.Ah11g396400.1-CDS-1"/>
    <property type="gene ID" value="arahy.Tifrunner.gnm2.ann2.Ah11g396400"/>
</dbReference>
<sequence>MMAFISTISIHPSTLLSSRSISSKRLINAAIRIPKLNSRPFNNNNLSVPKIPSSSRDLVQDYVMSTTHSKMLHHNHNIKTLELLSILEAVAERAEIHKNVAEQRDNWNKLLLNSINMITLAAATMVAVADSHGGGASSISALNLSSTLLFSAATGMLLVMNKIQPSQLAEEQRKATRSFKQLQTQIETTLALGVPTEEDVKSSIAKVLAIEKAYPLPLLGGAMLEKFPAKFEPAVWWPRRNNKTKSDHQEGKALMNMNGWSEELEMELREVIEVVKRKDVEDYERLGNKALKANKTLAIAGPLLTAIAALGSVFVAGNNGAGVVSAMAGSMAAVVNAFEHGGQVGMVFEMYRNCGGFFKQLEETVEATLEENDFDKRENGQVFELKVALQLGRSVSQLRELASKSVSCRAEGISIDEFASKMF</sequence>
<keyword evidence="1" id="KW-1133">Transmembrane helix</keyword>
<feature type="transmembrane region" description="Helical" evidence="1">
    <location>
        <begin position="296"/>
        <end position="315"/>
    </location>
</feature>
<evidence type="ECO:0000313" key="3">
    <source>
        <dbReference type="Proteomes" id="UP000289738"/>
    </source>
</evidence>
<accession>A0A445AXQ8</accession>
<proteinExistence type="predicted"/>
<dbReference type="Proteomes" id="UP000289738">
    <property type="component" value="Chromosome B01"/>
</dbReference>